<evidence type="ECO:0000259" key="11">
    <source>
        <dbReference type="PROSITE" id="PS51767"/>
    </source>
</evidence>
<feature type="domain" description="Peptidase A1" evidence="11">
    <location>
        <begin position="39"/>
        <end position="367"/>
    </location>
</feature>
<keyword evidence="6 10" id="KW-0064">Aspartyl protease</keyword>
<accession>A0A2U1J6F4</accession>
<keyword evidence="5" id="KW-0732">Signal</keyword>
<dbReference type="InterPro" id="IPR021109">
    <property type="entry name" value="Peptidase_aspartic_dom_sf"/>
</dbReference>
<comment type="similarity">
    <text evidence="2 10">Belongs to the peptidase A1 family.</text>
</comment>
<reference evidence="12 13" key="1">
    <citation type="journal article" date="2018" name="MBio">
        <title>Comparative Genomics Reveals the Core Gene Toolbox for the Fungus-Insect Symbiosis.</title>
        <authorList>
            <person name="Wang Y."/>
            <person name="Stata M."/>
            <person name="Wang W."/>
            <person name="Stajich J.E."/>
            <person name="White M.M."/>
            <person name="Moncalvo J.M."/>
        </authorList>
    </citation>
    <scope>NUCLEOTIDE SEQUENCE [LARGE SCALE GENOMIC DNA]</scope>
    <source>
        <strain evidence="12 13">AUS-126-30</strain>
    </source>
</reference>
<dbReference type="AlphaFoldDB" id="A0A2U1J6F4"/>
<feature type="disulfide bond" evidence="9">
    <location>
        <begin position="295"/>
        <end position="330"/>
    </location>
</feature>
<evidence type="ECO:0000256" key="9">
    <source>
        <dbReference type="PIRSR" id="PIRSR601461-2"/>
    </source>
</evidence>
<dbReference type="Gene3D" id="2.40.70.10">
    <property type="entry name" value="Acid Proteases"/>
    <property type="match status" value="2"/>
</dbReference>
<keyword evidence="13" id="KW-1185">Reference proteome</keyword>
<name>A0A2U1J6F4_SMIAN</name>
<dbReference type="Pfam" id="PF00026">
    <property type="entry name" value="Asp"/>
    <property type="match status" value="1"/>
</dbReference>
<protein>
    <recommendedName>
        <fullName evidence="3">rhizopuspepsin</fullName>
        <ecNumber evidence="3">3.4.23.21</ecNumber>
    </recommendedName>
</protein>
<evidence type="ECO:0000256" key="4">
    <source>
        <dbReference type="ARBA" id="ARBA00022670"/>
    </source>
</evidence>
<sequence>MASLAQRPLRTMSKRHGIGVRATEDPNTVYIRNSANTYYYGDLFLGTPKQKFSVLFDTGSSKLWVPGVYCKSPACFQHNRFHPKMSSAFQNLYRNDSITYGTGKINGMLGSDTVYIGGISLYNQKFIYTTEQDSNFELPGSCFDGILGLSFNGDPSIDDTSPISSITKQRKLQRNVFGIQLSDGDKSYGRITFGRVDDSLYKGKMYWFPVVEKGSWKLMMDDINYEKPNIKSCTEFIKKNRALENKQSQNKSGNLDKPVHALIDSGTSFILGKWEVINKLNHEIGADINTGFISCSKINTLGMLIINIQGILFKLSSKEYIYHNKITNTCQSALIPKRDLSYWVLGNSFMGKLYSVFDFDNHKIGLGKDLNY</sequence>
<evidence type="ECO:0000313" key="13">
    <source>
        <dbReference type="Proteomes" id="UP000245591"/>
    </source>
</evidence>
<organism evidence="12 13">
    <name type="scientific">Smittium angustum</name>
    <dbReference type="NCBI Taxonomy" id="133377"/>
    <lineage>
        <taxon>Eukaryota</taxon>
        <taxon>Fungi</taxon>
        <taxon>Fungi incertae sedis</taxon>
        <taxon>Zoopagomycota</taxon>
        <taxon>Kickxellomycotina</taxon>
        <taxon>Harpellomycetes</taxon>
        <taxon>Harpellales</taxon>
        <taxon>Legeriomycetaceae</taxon>
        <taxon>Smittium</taxon>
    </lineage>
</organism>
<feature type="active site" evidence="8">
    <location>
        <position position="264"/>
    </location>
</feature>
<feature type="active site" evidence="8">
    <location>
        <position position="57"/>
    </location>
</feature>
<keyword evidence="4 10" id="KW-0645">Protease</keyword>
<evidence type="ECO:0000256" key="7">
    <source>
        <dbReference type="ARBA" id="ARBA00022801"/>
    </source>
</evidence>
<gene>
    <name evidence="12" type="ORF">BB558_003357</name>
</gene>
<evidence type="ECO:0000256" key="8">
    <source>
        <dbReference type="PIRSR" id="PIRSR601461-1"/>
    </source>
</evidence>
<evidence type="ECO:0000256" key="10">
    <source>
        <dbReference type="RuleBase" id="RU000454"/>
    </source>
</evidence>
<evidence type="ECO:0000256" key="3">
    <source>
        <dbReference type="ARBA" id="ARBA00013205"/>
    </source>
</evidence>
<keyword evidence="7 10" id="KW-0378">Hydrolase</keyword>
<evidence type="ECO:0000256" key="2">
    <source>
        <dbReference type="ARBA" id="ARBA00007447"/>
    </source>
</evidence>
<dbReference type="SUPFAM" id="SSF50630">
    <property type="entry name" value="Acid proteases"/>
    <property type="match status" value="1"/>
</dbReference>
<dbReference type="InterPro" id="IPR001969">
    <property type="entry name" value="Aspartic_peptidase_AS"/>
</dbReference>
<dbReference type="EMBL" id="MBFU01000325">
    <property type="protein sequence ID" value="PWA00599.1"/>
    <property type="molecule type" value="Genomic_DNA"/>
</dbReference>
<dbReference type="PROSITE" id="PS51767">
    <property type="entry name" value="PEPTIDASE_A1"/>
    <property type="match status" value="1"/>
</dbReference>
<dbReference type="PROSITE" id="PS00141">
    <property type="entry name" value="ASP_PROTEASE"/>
    <property type="match status" value="2"/>
</dbReference>
<evidence type="ECO:0000256" key="6">
    <source>
        <dbReference type="ARBA" id="ARBA00022750"/>
    </source>
</evidence>
<dbReference type="InterPro" id="IPR001461">
    <property type="entry name" value="Aspartic_peptidase_A1"/>
</dbReference>
<dbReference type="GO" id="GO:0006508">
    <property type="term" value="P:proteolysis"/>
    <property type="evidence" value="ECO:0007669"/>
    <property type="project" value="UniProtKB-KW"/>
</dbReference>
<dbReference type="PANTHER" id="PTHR47966:SF51">
    <property type="entry name" value="BETA-SITE APP-CLEAVING ENZYME, ISOFORM A-RELATED"/>
    <property type="match status" value="1"/>
</dbReference>
<proteinExistence type="inferred from homology"/>
<evidence type="ECO:0000256" key="1">
    <source>
        <dbReference type="ARBA" id="ARBA00001130"/>
    </source>
</evidence>
<comment type="caution">
    <text evidence="12">The sequence shown here is derived from an EMBL/GenBank/DDBJ whole genome shotgun (WGS) entry which is preliminary data.</text>
</comment>
<keyword evidence="9" id="KW-1015">Disulfide bond</keyword>
<dbReference type="Proteomes" id="UP000245591">
    <property type="component" value="Unassembled WGS sequence"/>
</dbReference>
<evidence type="ECO:0000313" key="12">
    <source>
        <dbReference type="EMBL" id="PWA00599.1"/>
    </source>
</evidence>
<comment type="catalytic activity">
    <reaction evidence="1">
        <text>Hydrolysis of proteins with broad specificity similar to that of pepsin A, preferring hydrophobic residues at P1 and P1'. Clots milk and activates trypsinogen. Does not cleave 4-Gln-|-His-5, but does cleave 10-His-|-Leu-11 and 12-Val-|-Glu-13 in B chain of insulin.</text>
        <dbReference type="EC" id="3.4.23.21"/>
    </reaction>
</comment>
<dbReference type="PRINTS" id="PR00792">
    <property type="entry name" value="PEPSIN"/>
</dbReference>
<dbReference type="GO" id="GO:0004190">
    <property type="term" value="F:aspartic-type endopeptidase activity"/>
    <property type="evidence" value="ECO:0007669"/>
    <property type="project" value="UniProtKB-KW"/>
</dbReference>
<feature type="disulfide bond" evidence="9">
    <location>
        <begin position="70"/>
        <end position="75"/>
    </location>
</feature>
<evidence type="ECO:0000256" key="5">
    <source>
        <dbReference type="ARBA" id="ARBA00022729"/>
    </source>
</evidence>
<dbReference type="EC" id="3.4.23.21" evidence="3"/>
<dbReference type="PANTHER" id="PTHR47966">
    <property type="entry name" value="BETA-SITE APP-CLEAVING ENZYME, ISOFORM A-RELATED"/>
    <property type="match status" value="1"/>
</dbReference>
<dbReference type="InterPro" id="IPR033121">
    <property type="entry name" value="PEPTIDASE_A1"/>
</dbReference>
<dbReference type="FunFam" id="2.40.70.10:FF:000115">
    <property type="entry name" value="Lysosomal aspartic protease"/>
    <property type="match status" value="1"/>
</dbReference>